<dbReference type="EMBL" id="VFPN01000002">
    <property type="protein sequence ID" value="TQM63633.1"/>
    <property type="molecule type" value="Genomic_DNA"/>
</dbReference>
<dbReference type="InterPro" id="IPR036271">
    <property type="entry name" value="Tet_transcr_reg_TetR-rel_C_sf"/>
</dbReference>
<dbReference type="GO" id="GO:0000976">
    <property type="term" value="F:transcription cis-regulatory region binding"/>
    <property type="evidence" value="ECO:0007669"/>
    <property type="project" value="TreeGrafter"/>
</dbReference>
<keyword evidence="3" id="KW-0804">Transcription</keyword>
<dbReference type="InterPro" id="IPR009057">
    <property type="entry name" value="Homeodomain-like_sf"/>
</dbReference>
<dbReference type="Gene3D" id="1.10.357.10">
    <property type="entry name" value="Tetracycline Repressor, domain 2"/>
    <property type="match status" value="1"/>
</dbReference>
<dbReference type="PANTHER" id="PTHR30055:SF151">
    <property type="entry name" value="TRANSCRIPTIONAL REGULATORY PROTEIN"/>
    <property type="match status" value="1"/>
</dbReference>
<evidence type="ECO:0000313" key="6">
    <source>
        <dbReference type="EMBL" id="TQM63633.1"/>
    </source>
</evidence>
<gene>
    <name evidence="6" type="ORF">FB466_1903</name>
</gene>
<dbReference type="Gene3D" id="1.10.10.60">
    <property type="entry name" value="Homeodomain-like"/>
    <property type="match status" value="1"/>
</dbReference>
<protein>
    <submittedName>
        <fullName evidence="6">TetR family transcriptional regulator</fullName>
    </submittedName>
</protein>
<dbReference type="GO" id="GO:0045892">
    <property type="term" value="P:negative regulation of DNA-templated transcription"/>
    <property type="evidence" value="ECO:0007669"/>
    <property type="project" value="InterPro"/>
</dbReference>
<dbReference type="InterPro" id="IPR050109">
    <property type="entry name" value="HTH-type_TetR-like_transc_reg"/>
</dbReference>
<dbReference type="PANTHER" id="PTHR30055">
    <property type="entry name" value="HTH-TYPE TRANSCRIPTIONAL REGULATOR RUTR"/>
    <property type="match status" value="1"/>
</dbReference>
<accession>A0A543HZ69</accession>
<evidence type="ECO:0000259" key="5">
    <source>
        <dbReference type="PROSITE" id="PS50977"/>
    </source>
</evidence>
<dbReference type="Pfam" id="PF02909">
    <property type="entry name" value="TetR_C_1"/>
    <property type="match status" value="1"/>
</dbReference>
<dbReference type="PROSITE" id="PS50977">
    <property type="entry name" value="HTH_TETR_2"/>
    <property type="match status" value="1"/>
</dbReference>
<dbReference type="SUPFAM" id="SSF48498">
    <property type="entry name" value="Tetracyclin repressor-like, C-terminal domain"/>
    <property type="match status" value="1"/>
</dbReference>
<dbReference type="SUPFAM" id="SSF46689">
    <property type="entry name" value="Homeodomain-like"/>
    <property type="match status" value="1"/>
</dbReference>
<reference evidence="6 7" key="1">
    <citation type="submission" date="2019-06" db="EMBL/GenBank/DDBJ databases">
        <title>Sequencing the genomes of 1000 actinobacteria strains.</title>
        <authorList>
            <person name="Klenk H.-P."/>
        </authorList>
    </citation>
    <scope>NUCLEOTIDE SEQUENCE [LARGE SCALE GENOMIC DNA]</scope>
    <source>
        <strain evidence="6 7">DSM 18031</strain>
    </source>
</reference>
<dbReference type="AlphaFoldDB" id="A0A543HZ69"/>
<dbReference type="InterPro" id="IPR004111">
    <property type="entry name" value="Repressor_TetR_C"/>
</dbReference>
<keyword evidence="7" id="KW-1185">Reference proteome</keyword>
<name>A0A543HZ69_9MICO</name>
<dbReference type="RefSeq" id="WP_141917810.1">
    <property type="nucleotide sequence ID" value="NZ_BAAAYS010000028.1"/>
</dbReference>
<evidence type="ECO:0000256" key="4">
    <source>
        <dbReference type="PROSITE-ProRule" id="PRU00335"/>
    </source>
</evidence>
<keyword evidence="1" id="KW-0805">Transcription regulation</keyword>
<dbReference type="GO" id="GO:0003700">
    <property type="term" value="F:DNA-binding transcription factor activity"/>
    <property type="evidence" value="ECO:0007669"/>
    <property type="project" value="TreeGrafter"/>
</dbReference>
<dbReference type="Proteomes" id="UP000318331">
    <property type="component" value="Unassembled WGS sequence"/>
</dbReference>
<feature type="domain" description="HTH tetR-type" evidence="5">
    <location>
        <begin position="35"/>
        <end position="95"/>
    </location>
</feature>
<evidence type="ECO:0000256" key="2">
    <source>
        <dbReference type="ARBA" id="ARBA00023125"/>
    </source>
</evidence>
<dbReference type="InterPro" id="IPR001647">
    <property type="entry name" value="HTH_TetR"/>
</dbReference>
<comment type="caution">
    <text evidence="6">The sequence shown here is derived from an EMBL/GenBank/DDBJ whole genome shotgun (WGS) entry which is preliminary data.</text>
</comment>
<sequence length="256" mass="28025">MARETSAVDHTDRTLVLLWRHVLGDPQGTRGPKQKTTVDAVVTAAIELADADGIDTFSMRRVADRLGLGAMSVYTYVPGRAELIGLMVDQVAGESPLPPHEGDLRARITAVAMQLWEEYRRHPWLLRVDTTRSWLGPHISDRYEWQLASVDGVGLNDVEMDRVVTMITGFVAGAARSTEDAETVDEESGMDDAGWWEINTPVLQRVMDGSRYPISGRVGAAAGDAYDEESDPPASFAFGLARLIDGIEVFIRAQAA</sequence>
<keyword evidence="2 4" id="KW-0238">DNA-binding</keyword>
<evidence type="ECO:0000256" key="1">
    <source>
        <dbReference type="ARBA" id="ARBA00023015"/>
    </source>
</evidence>
<evidence type="ECO:0000256" key="3">
    <source>
        <dbReference type="ARBA" id="ARBA00023163"/>
    </source>
</evidence>
<organism evidence="6 7">
    <name type="scientific">Klugiella xanthotipulae</name>
    <dbReference type="NCBI Taxonomy" id="244735"/>
    <lineage>
        <taxon>Bacteria</taxon>
        <taxon>Bacillati</taxon>
        <taxon>Actinomycetota</taxon>
        <taxon>Actinomycetes</taxon>
        <taxon>Micrococcales</taxon>
        <taxon>Microbacteriaceae</taxon>
        <taxon>Klugiella</taxon>
    </lineage>
</organism>
<proteinExistence type="predicted"/>
<evidence type="ECO:0000313" key="7">
    <source>
        <dbReference type="Proteomes" id="UP000318331"/>
    </source>
</evidence>
<dbReference type="OrthoDB" id="2570341at2"/>
<feature type="DNA-binding region" description="H-T-H motif" evidence="4">
    <location>
        <begin position="58"/>
        <end position="77"/>
    </location>
</feature>